<comment type="cofactor">
    <cofactor evidence="1 11">
        <name>FAD</name>
        <dbReference type="ChEBI" id="CHEBI:57692"/>
    </cofactor>
</comment>
<dbReference type="PRINTS" id="PR01001">
    <property type="entry name" value="FADG3PDH"/>
</dbReference>
<comment type="pathway">
    <text evidence="3">Polyol metabolism; glycerol degradation via glycerol kinase pathway; glycerone phosphate from sn-glycerol 3-phosphate (anaerobic route): step 1/1.</text>
</comment>
<evidence type="ECO:0000256" key="3">
    <source>
        <dbReference type="ARBA" id="ARBA00005157"/>
    </source>
</evidence>
<dbReference type="Gene3D" id="3.50.50.60">
    <property type="entry name" value="FAD/NAD(P)-binding domain"/>
    <property type="match status" value="1"/>
</dbReference>
<dbReference type="SUPFAM" id="SSF48592">
    <property type="entry name" value="GroEL equatorial domain-like"/>
    <property type="match status" value="1"/>
</dbReference>
<dbReference type="Proteomes" id="UP000734854">
    <property type="component" value="Unassembled WGS sequence"/>
</dbReference>
<keyword evidence="8" id="KW-0809">Transit peptide</keyword>
<dbReference type="PROSITE" id="PS00977">
    <property type="entry name" value="FAD_G3PDH_1"/>
    <property type="match status" value="1"/>
</dbReference>
<evidence type="ECO:0000256" key="10">
    <source>
        <dbReference type="ARBA" id="ARBA00023128"/>
    </source>
</evidence>
<comment type="caution">
    <text evidence="14">The sequence shown here is derived from an EMBL/GenBank/DDBJ whole genome shotgun (WGS) entry which is preliminary data.</text>
</comment>
<protein>
    <recommendedName>
        <fullName evidence="5 11">Glycerol-3-phosphate dehydrogenase</fullName>
        <ecNumber evidence="5 11">1.1.5.3</ecNumber>
    </recommendedName>
</protein>
<dbReference type="PROSITE" id="PS00978">
    <property type="entry name" value="FAD_G3PDH_2"/>
    <property type="match status" value="1"/>
</dbReference>
<keyword evidence="9 11" id="KW-0560">Oxidoreductase</keyword>
<proteinExistence type="inferred from homology"/>
<dbReference type="Gene3D" id="3.30.260.10">
    <property type="entry name" value="TCP-1-like chaperonin intermediate domain"/>
    <property type="match status" value="1"/>
</dbReference>
<accession>A0A8J5FE18</accession>
<evidence type="ECO:0000256" key="11">
    <source>
        <dbReference type="RuleBase" id="RU361217"/>
    </source>
</evidence>
<dbReference type="Pfam" id="PF16901">
    <property type="entry name" value="DAO_C"/>
    <property type="match status" value="1"/>
</dbReference>
<dbReference type="InterPro" id="IPR031656">
    <property type="entry name" value="DAO_C"/>
</dbReference>
<dbReference type="FunFam" id="1.10.8.870:FF:000004">
    <property type="entry name" value="Glycerol-3-phosphate dehydrogenase"/>
    <property type="match status" value="1"/>
</dbReference>
<dbReference type="SUPFAM" id="SSF51905">
    <property type="entry name" value="FAD/NAD(P)-binding domain"/>
    <property type="match status" value="1"/>
</dbReference>
<dbReference type="GO" id="GO:0005739">
    <property type="term" value="C:mitochondrion"/>
    <property type="evidence" value="ECO:0007669"/>
    <property type="project" value="UniProtKB-SubCell"/>
</dbReference>
<dbReference type="InterPro" id="IPR018370">
    <property type="entry name" value="Chaperonin_Cpn60_CS"/>
</dbReference>
<dbReference type="Gene3D" id="3.50.7.10">
    <property type="entry name" value="GroEL"/>
    <property type="match status" value="2"/>
</dbReference>
<organism evidence="14 15">
    <name type="scientific">Zingiber officinale</name>
    <name type="common">Ginger</name>
    <name type="synonym">Amomum zingiber</name>
    <dbReference type="NCBI Taxonomy" id="94328"/>
    <lineage>
        <taxon>Eukaryota</taxon>
        <taxon>Viridiplantae</taxon>
        <taxon>Streptophyta</taxon>
        <taxon>Embryophyta</taxon>
        <taxon>Tracheophyta</taxon>
        <taxon>Spermatophyta</taxon>
        <taxon>Magnoliopsida</taxon>
        <taxon>Liliopsida</taxon>
        <taxon>Zingiberales</taxon>
        <taxon>Zingiberaceae</taxon>
        <taxon>Zingiber</taxon>
    </lineage>
</organism>
<evidence type="ECO:0000256" key="2">
    <source>
        <dbReference type="ARBA" id="ARBA00004173"/>
    </source>
</evidence>
<evidence type="ECO:0000256" key="4">
    <source>
        <dbReference type="ARBA" id="ARBA00007330"/>
    </source>
</evidence>
<evidence type="ECO:0000256" key="6">
    <source>
        <dbReference type="ARBA" id="ARBA00022630"/>
    </source>
</evidence>
<dbReference type="Gene3D" id="1.10.560.10">
    <property type="entry name" value="GroEL-like equatorial domain"/>
    <property type="match status" value="2"/>
</dbReference>
<gene>
    <name evidence="14" type="ORF">ZIOFF_056627</name>
</gene>
<sequence>MFGRLDGPNVFASEASGISAYLPSSYRNPPFPKPAVLSVGWDGLAASVLTFFTMFRSHRRRSRYSLPFLRWPPPTLSQECLRGRAAQRQRPDARRKLVVRAMAKNIAFDQSSWSALQAGVEKLANAVGATLGPRGIASVTDWSFRFQFFSICLCVFSAGRNVVLYEYGAPKVVSDGVTIARAIELWKMLVARRYNVLDAHCYLQLSVESISVGNDEFLGTMISDAIDKVGPDGMLSIESSSSFETTVEVEEGMETSVPFGSRKLIEATSLRSLSQILKNCLLKDVTGEALATLVVNKLRGILNVAAVKAPGFGERSKALLQDIAIVTGILNLLVQVAIWEFQAKDLGLLMENVSVEQLGTARKITILQNLTTLIAEAASKDEIQNATVAAIEEGIVPGGGQLGTARKITILQNLTTLIAEAASKDEIQNATVAAIEEGIVPGGGAPLVHVSTFVAAIKGEIGGANEHIGAYIAEALIAHNAGVEGEAAVENIKDREWEIGYNAMTDAGMALTQAIVVDKPKPKAPVSEPAEGRSGSPRFVPVSIYSNKACLRRLPPSLPRFRWSRVSRLSVSDPSLCILNMAATSRFKGLGAVLAASGASWAAVALVQPPTASASERGPSGIDFARRKIADPFAVVPPREVQESALIGTSPINPLDVLVIGGGATGCGVALDAATRGLRVGLVEREDFSSGSSSRSTKLVHGAKELDFPSTCTKSFLGVRYLEKAVFNLDYGQLKLVFHALRERKQVIDNAPHLCQALPCMTPCFEWFETVYYWMGLKLYDLVAGRRMLHLSRYYSANESAELFPTLAKKGHKGSLKGTVVYYDGQMNDSRLNVGLACTAALVGAAVLNHAEVVSLIKDEVGERVVGARIRNQLSGKEFDTFAKVIINAAGPFCDSIRKMANKDAPAMICPSSGVHIILPDYYSPEGMGLIVPKTKDGRVVFMLPWLGKTLAGTTDSSTAITMLPEPHEDEIQFILDAISDYLNVQVRRSDVHSAWSGIRPLAIDPSAKNTESISRDHVIFVDHPGFITITGGKWTTYRSMAEDAVNAAIEAGKLKPSNGCVTDHLRIAGGDGWDPVSFTILAQQYVRMKKTHSGKIIPGVMDSAVSKHLSHAYGTLAERVATIAQNENLGKRLAHGYPFLEAEVAYCARNEYCESAVDFIARRSRLAFLDTDAAGRALPRVIEILSAEHKWDRARQRLELRKGKEFLETFKSSKNAQFRDGKHTG</sequence>
<comment type="similarity">
    <text evidence="4 11">Belongs to the FAD-dependent glycerol-3-phosphate dehydrogenase family.</text>
</comment>
<dbReference type="InterPro" id="IPR027410">
    <property type="entry name" value="TCP-1-like_intermed_sf"/>
</dbReference>
<dbReference type="Gene3D" id="3.30.9.10">
    <property type="entry name" value="D-Amino Acid Oxidase, subunit A, domain 2"/>
    <property type="match status" value="1"/>
</dbReference>
<evidence type="ECO:0000256" key="7">
    <source>
        <dbReference type="ARBA" id="ARBA00022827"/>
    </source>
</evidence>
<dbReference type="GO" id="GO:0004368">
    <property type="term" value="F:glycerol-3-phosphate dehydrogenase (quinone) activity"/>
    <property type="evidence" value="ECO:0007669"/>
    <property type="project" value="UniProtKB-EC"/>
</dbReference>
<dbReference type="PROSITE" id="PS00296">
    <property type="entry name" value="CHAPERONINS_CPN60"/>
    <property type="match status" value="1"/>
</dbReference>
<reference evidence="14 15" key="1">
    <citation type="submission" date="2020-08" db="EMBL/GenBank/DDBJ databases">
        <title>Plant Genome Project.</title>
        <authorList>
            <person name="Zhang R.-G."/>
        </authorList>
    </citation>
    <scope>NUCLEOTIDE SEQUENCE [LARGE SCALE GENOMIC DNA]</scope>
    <source>
        <tissue evidence="14">Rhizome</tissue>
    </source>
</reference>
<dbReference type="EMBL" id="JACMSC010000015">
    <property type="protein sequence ID" value="KAG6487889.1"/>
    <property type="molecule type" value="Genomic_DNA"/>
</dbReference>
<dbReference type="GO" id="GO:0006457">
    <property type="term" value="P:protein folding"/>
    <property type="evidence" value="ECO:0007669"/>
    <property type="project" value="InterPro"/>
</dbReference>
<evidence type="ECO:0000256" key="5">
    <source>
        <dbReference type="ARBA" id="ARBA00013029"/>
    </source>
</evidence>
<keyword evidence="10" id="KW-0496">Mitochondrion</keyword>
<keyword evidence="7" id="KW-0274">FAD</keyword>
<evidence type="ECO:0000259" key="13">
    <source>
        <dbReference type="Pfam" id="PF16901"/>
    </source>
</evidence>
<dbReference type="InterPro" id="IPR000447">
    <property type="entry name" value="G3P_DH_FAD-dep"/>
</dbReference>
<feature type="domain" description="Alpha-glycerophosphate oxidase C-terminal" evidence="13">
    <location>
        <begin position="1061"/>
        <end position="1197"/>
    </location>
</feature>
<dbReference type="AlphaFoldDB" id="A0A8J5FE18"/>
<dbReference type="GO" id="GO:0006072">
    <property type="term" value="P:glycerol-3-phosphate metabolic process"/>
    <property type="evidence" value="ECO:0007669"/>
    <property type="project" value="UniProtKB-UniRule"/>
</dbReference>
<dbReference type="Pfam" id="PF01266">
    <property type="entry name" value="DAO"/>
    <property type="match status" value="1"/>
</dbReference>
<keyword evidence="6 11" id="KW-0285">Flavoprotein</keyword>
<evidence type="ECO:0000256" key="8">
    <source>
        <dbReference type="ARBA" id="ARBA00022946"/>
    </source>
</evidence>
<dbReference type="InterPro" id="IPR038299">
    <property type="entry name" value="DAO_C_sf"/>
</dbReference>
<evidence type="ECO:0000313" key="15">
    <source>
        <dbReference type="Proteomes" id="UP000734854"/>
    </source>
</evidence>
<evidence type="ECO:0000256" key="1">
    <source>
        <dbReference type="ARBA" id="ARBA00001974"/>
    </source>
</evidence>
<name>A0A8J5FE18_ZINOF</name>
<comment type="catalytic activity">
    <reaction evidence="11">
        <text>a quinone + sn-glycerol 3-phosphate = dihydroxyacetone phosphate + a quinol</text>
        <dbReference type="Rhea" id="RHEA:18977"/>
        <dbReference type="ChEBI" id="CHEBI:24646"/>
        <dbReference type="ChEBI" id="CHEBI:57597"/>
        <dbReference type="ChEBI" id="CHEBI:57642"/>
        <dbReference type="ChEBI" id="CHEBI:132124"/>
        <dbReference type="EC" id="1.1.5.3"/>
    </reaction>
</comment>
<dbReference type="Gene3D" id="1.10.8.870">
    <property type="entry name" value="Alpha-glycerophosphate oxidase, cap domain"/>
    <property type="match status" value="1"/>
</dbReference>
<dbReference type="SUPFAM" id="SSF52029">
    <property type="entry name" value="GroEL apical domain-like"/>
    <property type="match status" value="1"/>
</dbReference>
<dbReference type="GO" id="GO:0005524">
    <property type="term" value="F:ATP binding"/>
    <property type="evidence" value="ECO:0007669"/>
    <property type="project" value="InterPro"/>
</dbReference>
<evidence type="ECO:0000256" key="9">
    <source>
        <dbReference type="ARBA" id="ARBA00023002"/>
    </source>
</evidence>
<dbReference type="SUPFAM" id="SSF54849">
    <property type="entry name" value="GroEL-intermediate domain like"/>
    <property type="match status" value="1"/>
</dbReference>
<comment type="subcellular location">
    <subcellularLocation>
        <location evidence="2">Mitochondrion</location>
    </subcellularLocation>
</comment>
<feature type="domain" description="FAD dependent oxidoreductase" evidence="12">
    <location>
        <begin position="656"/>
        <end position="1039"/>
    </location>
</feature>
<dbReference type="EC" id="1.1.5.3" evidence="5 11"/>
<dbReference type="InterPro" id="IPR027413">
    <property type="entry name" value="GROEL-like_equatorial_sf"/>
</dbReference>
<keyword evidence="15" id="KW-1185">Reference proteome</keyword>
<evidence type="ECO:0000313" key="14">
    <source>
        <dbReference type="EMBL" id="KAG6487889.1"/>
    </source>
</evidence>
<dbReference type="PANTHER" id="PTHR11985">
    <property type="entry name" value="GLYCEROL-3-PHOSPHATE DEHYDROGENASE"/>
    <property type="match status" value="1"/>
</dbReference>
<dbReference type="InterPro" id="IPR027409">
    <property type="entry name" value="GroEL-like_apical_dom_sf"/>
</dbReference>
<dbReference type="PANTHER" id="PTHR11985:SF15">
    <property type="entry name" value="GLYCEROL-3-PHOSPHATE DEHYDROGENASE, MITOCHONDRIAL"/>
    <property type="match status" value="1"/>
</dbReference>
<evidence type="ECO:0000259" key="12">
    <source>
        <dbReference type="Pfam" id="PF01266"/>
    </source>
</evidence>
<dbReference type="InterPro" id="IPR006076">
    <property type="entry name" value="FAD-dep_OxRdtase"/>
</dbReference>
<dbReference type="InterPro" id="IPR036188">
    <property type="entry name" value="FAD/NAD-bd_sf"/>
</dbReference>